<evidence type="ECO:0000313" key="2">
    <source>
        <dbReference type="Proteomes" id="UP001172457"/>
    </source>
</evidence>
<evidence type="ECO:0000313" key="1">
    <source>
        <dbReference type="EMBL" id="KAJ9545207.1"/>
    </source>
</evidence>
<dbReference type="EMBL" id="JARYMX010000006">
    <property type="protein sequence ID" value="KAJ9545207.1"/>
    <property type="molecule type" value="Genomic_DNA"/>
</dbReference>
<name>A0AA38W3J2_9ASTR</name>
<dbReference type="AlphaFoldDB" id="A0AA38W3J2"/>
<proteinExistence type="predicted"/>
<comment type="caution">
    <text evidence="1">The sequence shown here is derived from an EMBL/GenBank/DDBJ whole genome shotgun (WGS) entry which is preliminary data.</text>
</comment>
<sequence>MASTVTSTNNLSLRSILEKDKLTGSNFLDWERNLMIVLRHERKWYVLEEPLGEAPPANAPAAARNAHKKHSDDLLDVACLMLATMSPDLLLGAKSDCIRDHKIVLKVKTKAKSKWSSKSKFAYIVLVLYCLLCNSLV</sequence>
<gene>
    <name evidence="1" type="ORF">OSB04_024914</name>
</gene>
<accession>A0AA38W3J2</accession>
<organism evidence="1 2">
    <name type="scientific">Centaurea solstitialis</name>
    <name type="common">yellow star-thistle</name>
    <dbReference type="NCBI Taxonomy" id="347529"/>
    <lineage>
        <taxon>Eukaryota</taxon>
        <taxon>Viridiplantae</taxon>
        <taxon>Streptophyta</taxon>
        <taxon>Embryophyta</taxon>
        <taxon>Tracheophyta</taxon>
        <taxon>Spermatophyta</taxon>
        <taxon>Magnoliopsida</taxon>
        <taxon>eudicotyledons</taxon>
        <taxon>Gunneridae</taxon>
        <taxon>Pentapetalae</taxon>
        <taxon>asterids</taxon>
        <taxon>campanulids</taxon>
        <taxon>Asterales</taxon>
        <taxon>Asteraceae</taxon>
        <taxon>Carduoideae</taxon>
        <taxon>Cardueae</taxon>
        <taxon>Centaureinae</taxon>
        <taxon>Centaurea</taxon>
    </lineage>
</organism>
<reference evidence="1" key="1">
    <citation type="submission" date="2023-03" db="EMBL/GenBank/DDBJ databases">
        <title>Chromosome-scale reference genome and RAD-based genetic map of yellow starthistle (Centaurea solstitialis) reveal putative structural variation and QTLs associated with invader traits.</title>
        <authorList>
            <person name="Reatini B."/>
            <person name="Cang F.A."/>
            <person name="Jiang Q."/>
            <person name="Mckibben M.T.W."/>
            <person name="Barker M.S."/>
            <person name="Rieseberg L.H."/>
            <person name="Dlugosch K.M."/>
        </authorList>
    </citation>
    <scope>NUCLEOTIDE SEQUENCE</scope>
    <source>
        <strain evidence="1">CAN-66</strain>
        <tissue evidence="1">Leaf</tissue>
    </source>
</reference>
<keyword evidence="2" id="KW-1185">Reference proteome</keyword>
<dbReference type="Proteomes" id="UP001172457">
    <property type="component" value="Chromosome 6"/>
</dbReference>
<protein>
    <submittedName>
        <fullName evidence="1">Uncharacterized protein</fullName>
    </submittedName>
</protein>